<sequence length="307" mass="33673">MLSAIVILFTVVLLILCLHVYARCFLSRRRRRNQHSRRRRRPRIIFAADLSPGPSAGRGLDPSILSSLPTFPFSSFSSHHHRPDDEGLDCAVCLSEFRPSDNARLLPKCGHAFHVECIDMWFHSHDTCPLCRLPVRAPAFDNDQPIQVVIHTSEDNNNNSNSNNNGDDDDGGAPSSSSSSSSSSSTHSVVGKKGMMRIEVPKRNNESFLKVDEESTGSPGNLARTPGGGRILSIKRILGRQRSWRGASNNSTATTPLSCSCRSATAVMDDEEGQDQERQSSSSSSSRVFSSSFDAERCEGLRAPPME</sequence>
<evidence type="ECO:0000256" key="9">
    <source>
        <dbReference type="ARBA" id="ARBA00022786"/>
    </source>
</evidence>
<dbReference type="SUPFAM" id="SSF57850">
    <property type="entry name" value="RING/U-box"/>
    <property type="match status" value="1"/>
</dbReference>
<dbReference type="InterPro" id="IPR001841">
    <property type="entry name" value="Znf_RING"/>
</dbReference>
<name>A0AAP0L0H4_9MAGN</name>
<comment type="caution">
    <text evidence="16">The sequence shown here is derived from an EMBL/GenBank/DDBJ whole genome shotgun (WGS) entry which is preliminary data.</text>
</comment>
<keyword evidence="6" id="KW-0812">Transmembrane</keyword>
<keyword evidence="5" id="KW-0808">Transferase</keyword>
<organism evidence="16 17">
    <name type="scientific">Stephania yunnanensis</name>
    <dbReference type="NCBI Taxonomy" id="152371"/>
    <lineage>
        <taxon>Eukaryota</taxon>
        <taxon>Viridiplantae</taxon>
        <taxon>Streptophyta</taxon>
        <taxon>Embryophyta</taxon>
        <taxon>Tracheophyta</taxon>
        <taxon>Spermatophyta</taxon>
        <taxon>Magnoliopsida</taxon>
        <taxon>Ranunculales</taxon>
        <taxon>Menispermaceae</taxon>
        <taxon>Menispermoideae</taxon>
        <taxon>Cissampelideae</taxon>
        <taxon>Stephania</taxon>
    </lineage>
</organism>
<evidence type="ECO:0000256" key="12">
    <source>
        <dbReference type="ARBA" id="ARBA00023136"/>
    </source>
</evidence>
<keyword evidence="8 13" id="KW-0863">Zinc-finger</keyword>
<keyword evidence="9" id="KW-0833">Ubl conjugation pathway</keyword>
<dbReference type="Proteomes" id="UP001420932">
    <property type="component" value="Unassembled WGS sequence"/>
</dbReference>
<evidence type="ECO:0000256" key="1">
    <source>
        <dbReference type="ARBA" id="ARBA00000900"/>
    </source>
</evidence>
<evidence type="ECO:0000256" key="5">
    <source>
        <dbReference type="ARBA" id="ARBA00022679"/>
    </source>
</evidence>
<evidence type="ECO:0000256" key="7">
    <source>
        <dbReference type="ARBA" id="ARBA00022723"/>
    </source>
</evidence>
<reference evidence="16 17" key="1">
    <citation type="submission" date="2024-01" db="EMBL/GenBank/DDBJ databases">
        <title>Genome assemblies of Stephania.</title>
        <authorList>
            <person name="Yang L."/>
        </authorList>
    </citation>
    <scope>NUCLEOTIDE SEQUENCE [LARGE SCALE GENOMIC DNA]</scope>
    <source>
        <strain evidence="16">YNDBR</strain>
        <tissue evidence="16">Leaf</tissue>
    </source>
</reference>
<evidence type="ECO:0000256" key="2">
    <source>
        <dbReference type="ARBA" id="ARBA00004167"/>
    </source>
</evidence>
<dbReference type="SMART" id="SM00184">
    <property type="entry name" value="RING"/>
    <property type="match status" value="1"/>
</dbReference>
<protein>
    <recommendedName>
        <fullName evidence="4">RING-type E3 ubiquitin transferase</fullName>
        <ecNumber evidence="4">2.3.2.27</ecNumber>
    </recommendedName>
</protein>
<evidence type="ECO:0000256" key="11">
    <source>
        <dbReference type="ARBA" id="ARBA00022989"/>
    </source>
</evidence>
<evidence type="ECO:0000256" key="8">
    <source>
        <dbReference type="ARBA" id="ARBA00022771"/>
    </source>
</evidence>
<dbReference type="GO" id="GO:0061630">
    <property type="term" value="F:ubiquitin protein ligase activity"/>
    <property type="evidence" value="ECO:0007669"/>
    <property type="project" value="UniProtKB-EC"/>
</dbReference>
<comment type="subcellular location">
    <subcellularLocation>
        <location evidence="2">Membrane</location>
        <topology evidence="2">Single-pass membrane protein</topology>
    </subcellularLocation>
</comment>
<evidence type="ECO:0000313" key="17">
    <source>
        <dbReference type="Proteomes" id="UP001420932"/>
    </source>
</evidence>
<comment type="catalytic activity">
    <reaction evidence="1">
        <text>S-ubiquitinyl-[E2 ubiquitin-conjugating enzyme]-L-cysteine + [acceptor protein]-L-lysine = [E2 ubiquitin-conjugating enzyme]-L-cysteine + N(6)-ubiquitinyl-[acceptor protein]-L-lysine.</text>
        <dbReference type="EC" id="2.3.2.27"/>
    </reaction>
</comment>
<evidence type="ECO:0000313" key="16">
    <source>
        <dbReference type="EMBL" id="KAK9161615.1"/>
    </source>
</evidence>
<evidence type="ECO:0000259" key="15">
    <source>
        <dbReference type="PROSITE" id="PS50089"/>
    </source>
</evidence>
<evidence type="ECO:0000256" key="3">
    <source>
        <dbReference type="ARBA" id="ARBA00004906"/>
    </source>
</evidence>
<evidence type="ECO:0000256" key="14">
    <source>
        <dbReference type="SAM" id="MobiDB-lite"/>
    </source>
</evidence>
<evidence type="ECO:0000256" key="13">
    <source>
        <dbReference type="PROSITE-ProRule" id="PRU00175"/>
    </source>
</evidence>
<feature type="region of interest" description="Disordered" evidence="14">
    <location>
        <begin position="264"/>
        <end position="307"/>
    </location>
</feature>
<keyword evidence="7" id="KW-0479">Metal-binding</keyword>
<dbReference type="PANTHER" id="PTHR46913">
    <property type="entry name" value="RING-H2 FINGER PROTEIN ATL16"/>
    <property type="match status" value="1"/>
</dbReference>
<feature type="region of interest" description="Disordered" evidence="14">
    <location>
        <begin position="153"/>
        <end position="228"/>
    </location>
</feature>
<dbReference type="PANTHER" id="PTHR46913:SF1">
    <property type="entry name" value="RING-H2 FINGER PROTEIN ATL16"/>
    <property type="match status" value="1"/>
</dbReference>
<dbReference type="Pfam" id="PF13639">
    <property type="entry name" value="zf-RING_2"/>
    <property type="match status" value="1"/>
</dbReference>
<feature type="compositionally biased region" description="Low complexity" evidence="14">
    <location>
        <begin position="280"/>
        <end position="292"/>
    </location>
</feature>
<dbReference type="GO" id="GO:0008270">
    <property type="term" value="F:zinc ion binding"/>
    <property type="evidence" value="ECO:0007669"/>
    <property type="project" value="UniProtKB-KW"/>
</dbReference>
<proteinExistence type="predicted"/>
<dbReference type="PROSITE" id="PS50089">
    <property type="entry name" value="ZF_RING_2"/>
    <property type="match status" value="1"/>
</dbReference>
<feature type="domain" description="RING-type" evidence="15">
    <location>
        <begin position="90"/>
        <end position="132"/>
    </location>
</feature>
<dbReference type="CDD" id="cd16461">
    <property type="entry name" value="RING-H2_EL5-like"/>
    <property type="match status" value="1"/>
</dbReference>
<dbReference type="InterPro" id="IPR013083">
    <property type="entry name" value="Znf_RING/FYVE/PHD"/>
</dbReference>
<feature type="compositionally biased region" description="Low complexity" evidence="14">
    <location>
        <begin position="155"/>
        <end position="165"/>
    </location>
</feature>
<keyword evidence="11" id="KW-1133">Transmembrane helix</keyword>
<evidence type="ECO:0000256" key="10">
    <source>
        <dbReference type="ARBA" id="ARBA00022833"/>
    </source>
</evidence>
<dbReference type="Gene3D" id="3.30.40.10">
    <property type="entry name" value="Zinc/RING finger domain, C3HC4 (zinc finger)"/>
    <property type="match status" value="1"/>
</dbReference>
<dbReference type="EC" id="2.3.2.27" evidence="4"/>
<dbReference type="GO" id="GO:0016020">
    <property type="term" value="C:membrane"/>
    <property type="evidence" value="ECO:0007669"/>
    <property type="project" value="UniProtKB-SubCell"/>
</dbReference>
<keyword evidence="17" id="KW-1185">Reference proteome</keyword>
<dbReference type="EMBL" id="JBBNAF010000003">
    <property type="protein sequence ID" value="KAK9161615.1"/>
    <property type="molecule type" value="Genomic_DNA"/>
</dbReference>
<gene>
    <name evidence="16" type="ORF">Syun_007956</name>
</gene>
<accession>A0AAP0L0H4</accession>
<keyword evidence="10" id="KW-0862">Zinc</keyword>
<keyword evidence="12" id="KW-0472">Membrane</keyword>
<feature type="compositionally biased region" description="Low complexity" evidence="14">
    <location>
        <begin position="172"/>
        <end position="185"/>
    </location>
</feature>
<dbReference type="GO" id="GO:0016567">
    <property type="term" value="P:protein ubiquitination"/>
    <property type="evidence" value="ECO:0007669"/>
    <property type="project" value="InterPro"/>
</dbReference>
<feature type="compositionally biased region" description="Basic and acidic residues" evidence="14">
    <location>
        <begin position="199"/>
        <end position="213"/>
    </location>
</feature>
<dbReference type="InterPro" id="IPR044600">
    <property type="entry name" value="ATL1/ATL16-like"/>
</dbReference>
<dbReference type="FunFam" id="3.30.40.10:FF:000187">
    <property type="entry name" value="E3 ubiquitin-protein ligase ATL6"/>
    <property type="match status" value="1"/>
</dbReference>
<evidence type="ECO:0000256" key="6">
    <source>
        <dbReference type="ARBA" id="ARBA00022692"/>
    </source>
</evidence>
<comment type="pathway">
    <text evidence="3">Protein modification; protein ubiquitination.</text>
</comment>
<evidence type="ECO:0000256" key="4">
    <source>
        <dbReference type="ARBA" id="ARBA00012483"/>
    </source>
</evidence>
<dbReference type="AlphaFoldDB" id="A0AAP0L0H4"/>